<keyword evidence="3" id="KW-1185">Reference proteome</keyword>
<proteinExistence type="predicted"/>
<accession>A0AAV0TRA4</accession>
<dbReference type="Proteomes" id="UP001162031">
    <property type="component" value="Unassembled WGS sequence"/>
</dbReference>
<evidence type="ECO:0000313" key="3">
    <source>
        <dbReference type="Proteomes" id="UP001162031"/>
    </source>
</evidence>
<name>A0AAV0TRA4_HYABA</name>
<feature type="region of interest" description="Disordered" evidence="1">
    <location>
        <begin position="84"/>
        <end position="108"/>
    </location>
</feature>
<protein>
    <recommendedName>
        <fullName evidence="4">RxLR effector candidate protein</fullName>
    </recommendedName>
</protein>
<dbReference type="AlphaFoldDB" id="A0AAV0TRA4"/>
<organism evidence="2 3">
    <name type="scientific">Hyaloperonospora brassicae</name>
    <name type="common">Brassica downy mildew</name>
    <name type="synonym">Peronospora brassicae</name>
    <dbReference type="NCBI Taxonomy" id="162125"/>
    <lineage>
        <taxon>Eukaryota</taxon>
        <taxon>Sar</taxon>
        <taxon>Stramenopiles</taxon>
        <taxon>Oomycota</taxon>
        <taxon>Peronosporomycetes</taxon>
        <taxon>Peronosporales</taxon>
        <taxon>Peronosporaceae</taxon>
        <taxon>Hyaloperonospora</taxon>
    </lineage>
</organism>
<comment type="caution">
    <text evidence="2">The sequence shown here is derived from an EMBL/GenBank/DDBJ whole genome shotgun (WGS) entry which is preliminary data.</text>
</comment>
<sequence>MLTALTDRMQALEASQMQIEEEKRLRGAIGSVFFASELGRGMGGATLHRDALVNDAPRQPRGRVRVTQPGDSLFQQFIPQYVGPRHPAGAARPQAPRYAPVSPPDFEDAHAPVPPTQQAPTKELPLSFPEARQLKLALRKFDGTEMYQGLGSGFADWGRTFLRQVSMAQQA</sequence>
<evidence type="ECO:0000256" key="1">
    <source>
        <dbReference type="SAM" id="MobiDB-lite"/>
    </source>
</evidence>
<gene>
    <name evidence="2" type="ORF">HBR001_LOCUS3785</name>
</gene>
<dbReference type="EMBL" id="CANTFL010000641">
    <property type="protein sequence ID" value="CAI5726208.1"/>
    <property type="molecule type" value="Genomic_DNA"/>
</dbReference>
<evidence type="ECO:0000313" key="2">
    <source>
        <dbReference type="EMBL" id="CAI5726208.1"/>
    </source>
</evidence>
<reference evidence="2" key="1">
    <citation type="submission" date="2022-12" db="EMBL/GenBank/DDBJ databases">
        <authorList>
            <person name="Webb A."/>
        </authorList>
    </citation>
    <scope>NUCLEOTIDE SEQUENCE</scope>
    <source>
        <strain evidence="2">Hp1</strain>
    </source>
</reference>
<evidence type="ECO:0008006" key="4">
    <source>
        <dbReference type="Google" id="ProtNLM"/>
    </source>
</evidence>